<proteinExistence type="predicted"/>
<organism evidence="1">
    <name type="scientific">freshwater metagenome</name>
    <dbReference type="NCBI Taxonomy" id="449393"/>
    <lineage>
        <taxon>unclassified sequences</taxon>
        <taxon>metagenomes</taxon>
        <taxon>ecological metagenomes</taxon>
    </lineage>
</organism>
<dbReference type="AlphaFoldDB" id="A0A6J7S0U4"/>
<dbReference type="EMBL" id="CAFBPQ010000108">
    <property type="protein sequence ID" value="CAB5034238.1"/>
    <property type="molecule type" value="Genomic_DNA"/>
</dbReference>
<evidence type="ECO:0000313" key="1">
    <source>
        <dbReference type="EMBL" id="CAB5034238.1"/>
    </source>
</evidence>
<gene>
    <name evidence="1" type="ORF">UFOPK4121_01706</name>
</gene>
<accession>A0A6J7S0U4</accession>
<name>A0A6J7S0U4_9ZZZZ</name>
<sequence>MMGPITTTIIIKPRRDDFFLPGRAVRVGEDRLAIQPTLERVSTKKSARYATVWPLKIAFSA</sequence>
<reference evidence="1" key="1">
    <citation type="submission" date="2020-05" db="EMBL/GenBank/DDBJ databases">
        <authorList>
            <person name="Chiriac C."/>
            <person name="Salcher M."/>
            <person name="Ghai R."/>
            <person name="Kavagutti S V."/>
        </authorList>
    </citation>
    <scope>NUCLEOTIDE SEQUENCE</scope>
</reference>
<protein>
    <submittedName>
        <fullName evidence="1">Unannotated protein</fullName>
    </submittedName>
</protein>